<protein>
    <recommendedName>
        <fullName evidence="1">Copper-binding protein MbnP-like domain-containing protein</fullName>
    </recommendedName>
</protein>
<dbReference type="InterPro" id="IPR046863">
    <property type="entry name" value="MbnP-like_dom"/>
</dbReference>
<evidence type="ECO:0000313" key="2">
    <source>
        <dbReference type="EMBL" id="UOG76329.1"/>
    </source>
</evidence>
<dbReference type="Proteomes" id="UP000831113">
    <property type="component" value="Chromosome"/>
</dbReference>
<sequence>MALLPRQLPFTSEKFSTMNILKYTACVLSLLATSAACITACTKDTDAPVPTDKVGKVTIEFENVVGGSPLELNRRSLYATPSGDQFSVSTFRYYISNIKLTKSAEFIQQTKPQESDFVQPESYYLIDQALEGSRRFTIENVPAGEYSDIEFTIGVDAARNSGGAQTGALAVSDMFWVWDTGYIFTKMEGRSDQSPTKALVFHIGGNNNIKTVSPAMNGKIIQVRENRTPEVFLRADLLRMFTGATTILFQNTNNVMGGEEAAQIAKNQADGMFTVDRVRSN</sequence>
<reference evidence="2 3" key="1">
    <citation type="submission" date="2022-03" db="EMBL/GenBank/DDBJ databases">
        <title>Hymenobactersp. isolated from the air.</title>
        <authorList>
            <person name="Won M."/>
            <person name="Kwon S.-W."/>
        </authorList>
    </citation>
    <scope>NUCLEOTIDE SEQUENCE [LARGE SCALE GENOMIC DNA]</scope>
    <source>
        <strain evidence="2 3">KACC 21982</strain>
    </source>
</reference>
<organism evidence="2 3">
    <name type="scientific">Hymenobacter tibetensis</name>
    <dbReference type="NCBI Taxonomy" id="497967"/>
    <lineage>
        <taxon>Bacteria</taxon>
        <taxon>Pseudomonadati</taxon>
        <taxon>Bacteroidota</taxon>
        <taxon>Cytophagia</taxon>
        <taxon>Cytophagales</taxon>
        <taxon>Hymenobacteraceae</taxon>
        <taxon>Hymenobacter</taxon>
    </lineage>
</organism>
<accession>A0ABY4D353</accession>
<gene>
    <name evidence="2" type="ORF">MTX78_06950</name>
</gene>
<evidence type="ECO:0000313" key="3">
    <source>
        <dbReference type="Proteomes" id="UP000831113"/>
    </source>
</evidence>
<proteinExistence type="predicted"/>
<name>A0ABY4D353_9BACT</name>
<keyword evidence="3" id="KW-1185">Reference proteome</keyword>
<evidence type="ECO:0000259" key="1">
    <source>
        <dbReference type="Pfam" id="PF20243"/>
    </source>
</evidence>
<dbReference type="EMBL" id="CP094669">
    <property type="protein sequence ID" value="UOG76329.1"/>
    <property type="molecule type" value="Genomic_DNA"/>
</dbReference>
<dbReference type="RefSeq" id="WP_243801143.1">
    <property type="nucleotide sequence ID" value="NZ_CP094669.1"/>
</dbReference>
<dbReference type="Pfam" id="PF20243">
    <property type="entry name" value="MbnP"/>
    <property type="match status" value="1"/>
</dbReference>
<feature type="domain" description="Copper-binding protein MbnP-like" evidence="1">
    <location>
        <begin position="55"/>
        <end position="256"/>
    </location>
</feature>